<dbReference type="KEGG" id="abaw:D5400_17980"/>
<dbReference type="Proteomes" id="UP000268192">
    <property type="component" value="Chromosome"/>
</dbReference>
<protein>
    <submittedName>
        <fullName evidence="1">Uncharacterized protein</fullName>
    </submittedName>
</protein>
<evidence type="ECO:0000313" key="1">
    <source>
        <dbReference type="EMBL" id="AZN72915.1"/>
    </source>
</evidence>
<sequence>MIIVEAGKDQDCAARSQCPAASACSPLRLAPCEGIQHRHAAKLVLCDALERIANSLPGPVDRHLCLMVAAGLVPLVRDAQRYVEEAVFPACKFSVVTISFGEPHPST</sequence>
<dbReference type="OrthoDB" id="8282715at2"/>
<proteinExistence type="predicted"/>
<name>A0A3Q8XSU4_9HYPH</name>
<accession>A0A3Q8XSU4</accession>
<dbReference type="RefSeq" id="WP_126011298.1">
    <property type="nucleotide sequence ID" value="NZ_CP032509.1"/>
</dbReference>
<reference evidence="1 2" key="1">
    <citation type="submission" date="2018-09" db="EMBL/GenBank/DDBJ databases">
        <title>Marinorhizobium profundi gen. nov., sp. nov., isolated from a deep-sea sediment sample from the New Britain Trench and proposal of Marinorhizobiaceae fam. nov. in the order Rhizobiales of the class Alphaproteobacteria.</title>
        <authorList>
            <person name="Cao J."/>
        </authorList>
    </citation>
    <scope>NUCLEOTIDE SEQUENCE [LARGE SCALE GENOMIC DNA]</scope>
    <source>
        <strain evidence="1 2">WS11</strain>
    </source>
</reference>
<dbReference type="EMBL" id="CP032509">
    <property type="protein sequence ID" value="AZN72915.1"/>
    <property type="molecule type" value="Genomic_DNA"/>
</dbReference>
<gene>
    <name evidence="1" type="ORF">D5400_17980</name>
</gene>
<evidence type="ECO:0000313" key="2">
    <source>
        <dbReference type="Proteomes" id="UP000268192"/>
    </source>
</evidence>
<dbReference type="AlphaFoldDB" id="A0A3Q8XSU4"/>
<organism evidence="1 2">
    <name type="scientific">Georhizobium profundi</name>
    <dbReference type="NCBI Taxonomy" id="2341112"/>
    <lineage>
        <taxon>Bacteria</taxon>
        <taxon>Pseudomonadati</taxon>
        <taxon>Pseudomonadota</taxon>
        <taxon>Alphaproteobacteria</taxon>
        <taxon>Hyphomicrobiales</taxon>
        <taxon>Rhizobiaceae</taxon>
        <taxon>Georhizobium</taxon>
    </lineage>
</organism>
<keyword evidence="2" id="KW-1185">Reference proteome</keyword>